<keyword evidence="12" id="KW-1185">Reference proteome</keyword>
<feature type="transmembrane region" description="Helical" evidence="9">
    <location>
        <begin position="67"/>
        <end position="87"/>
    </location>
</feature>
<feature type="transmembrane region" description="Helical" evidence="9">
    <location>
        <begin position="124"/>
        <end position="141"/>
    </location>
</feature>
<dbReference type="Proteomes" id="UP000186098">
    <property type="component" value="Unassembled WGS sequence"/>
</dbReference>
<feature type="transmembrane region" description="Helical" evidence="9">
    <location>
        <begin position="99"/>
        <end position="117"/>
    </location>
</feature>
<feature type="transmembrane region" description="Helical" evidence="9">
    <location>
        <begin position="7"/>
        <end position="25"/>
    </location>
</feature>
<keyword evidence="7 9" id="KW-0472">Membrane</keyword>
<evidence type="ECO:0000259" key="10">
    <source>
        <dbReference type="Pfam" id="PF00892"/>
    </source>
</evidence>
<dbReference type="EMBL" id="FTOM01000001">
    <property type="protein sequence ID" value="SIS50037.1"/>
    <property type="molecule type" value="Genomic_DNA"/>
</dbReference>
<organism evidence="11 12">
    <name type="scientific">Phaeovulum vinaykumarii</name>
    <dbReference type="NCBI Taxonomy" id="407234"/>
    <lineage>
        <taxon>Bacteria</taxon>
        <taxon>Pseudomonadati</taxon>
        <taxon>Pseudomonadota</taxon>
        <taxon>Alphaproteobacteria</taxon>
        <taxon>Rhodobacterales</taxon>
        <taxon>Paracoccaceae</taxon>
        <taxon>Phaeovulum</taxon>
    </lineage>
</organism>
<dbReference type="InterPro" id="IPR004626">
    <property type="entry name" value="RarD"/>
</dbReference>
<evidence type="ECO:0000256" key="1">
    <source>
        <dbReference type="ARBA" id="ARBA00004651"/>
    </source>
</evidence>
<name>A0A1N7JL50_9RHOB</name>
<dbReference type="SUPFAM" id="SSF103481">
    <property type="entry name" value="Multidrug resistance efflux transporter EmrE"/>
    <property type="match status" value="2"/>
</dbReference>
<feature type="transmembrane region" description="Helical" evidence="9">
    <location>
        <begin position="243"/>
        <end position="263"/>
    </location>
</feature>
<dbReference type="GO" id="GO:0005886">
    <property type="term" value="C:plasma membrane"/>
    <property type="evidence" value="ECO:0007669"/>
    <property type="project" value="UniProtKB-SubCell"/>
</dbReference>
<feature type="transmembrane region" description="Helical" evidence="9">
    <location>
        <begin position="147"/>
        <end position="163"/>
    </location>
</feature>
<dbReference type="AlphaFoldDB" id="A0A1N7JL50"/>
<comment type="subcellular location">
    <subcellularLocation>
        <location evidence="1">Cell membrane</location>
        <topology evidence="1">Multi-pass membrane protein</topology>
    </subcellularLocation>
</comment>
<keyword evidence="5 9" id="KW-0812">Transmembrane</keyword>
<evidence type="ECO:0000256" key="6">
    <source>
        <dbReference type="ARBA" id="ARBA00022989"/>
    </source>
</evidence>
<comment type="similarity">
    <text evidence="2">Belongs to the EamA transporter family.</text>
</comment>
<evidence type="ECO:0000256" key="8">
    <source>
        <dbReference type="SAM" id="MobiDB-lite"/>
    </source>
</evidence>
<keyword evidence="4" id="KW-1003">Cell membrane</keyword>
<feature type="transmembrane region" description="Helical" evidence="9">
    <location>
        <begin position="211"/>
        <end position="231"/>
    </location>
</feature>
<sequence>MTQTKAGLLSLIAACTIWGLSPLFYHALAPVAPVEILAHRTLWSLVFLGAVVLATGRGRLLSQALRAHFGLIAGAAVAISVNWLVFISSVQMDRATEASLGYFVFPLVAVALGRLFLGEQLGRLQAVAVGLAAAAVGLLSWGLGAAPWIALALGLSFGLYGLLKKRLPVPGVVSVLAEVVILAPLAVAALVALHGGFWAMARPVGIFGHDLWLSLLLVASGPITGVPLLLFSRATQAVSMATVGLVQYLNPTLQFLVATLVFVEPFTPWHALAFGMIWLALALYTLAAWRGNGARARPAVPSQPSAAASPSSSAATSGTRIR</sequence>
<evidence type="ECO:0000256" key="5">
    <source>
        <dbReference type="ARBA" id="ARBA00022692"/>
    </source>
</evidence>
<evidence type="ECO:0000256" key="4">
    <source>
        <dbReference type="ARBA" id="ARBA00022475"/>
    </source>
</evidence>
<dbReference type="Pfam" id="PF00892">
    <property type="entry name" value="EamA"/>
    <property type="match status" value="1"/>
</dbReference>
<dbReference type="PANTHER" id="PTHR22911">
    <property type="entry name" value="ACYL-MALONYL CONDENSING ENZYME-RELATED"/>
    <property type="match status" value="1"/>
</dbReference>
<dbReference type="PANTHER" id="PTHR22911:SF137">
    <property type="entry name" value="SOLUTE CARRIER FAMILY 35 MEMBER G2-RELATED"/>
    <property type="match status" value="1"/>
</dbReference>
<evidence type="ECO:0000256" key="7">
    <source>
        <dbReference type="ARBA" id="ARBA00023136"/>
    </source>
</evidence>
<accession>A0A1N7JL50</accession>
<dbReference type="InterPro" id="IPR037185">
    <property type="entry name" value="EmrE-like"/>
</dbReference>
<feature type="domain" description="EamA" evidence="10">
    <location>
        <begin position="6"/>
        <end position="140"/>
    </location>
</feature>
<dbReference type="NCBIfam" id="TIGR00688">
    <property type="entry name" value="rarD"/>
    <property type="match status" value="1"/>
</dbReference>
<feature type="transmembrane region" description="Helical" evidence="9">
    <location>
        <begin position="37"/>
        <end position="55"/>
    </location>
</feature>
<evidence type="ECO:0000256" key="2">
    <source>
        <dbReference type="ARBA" id="ARBA00007362"/>
    </source>
</evidence>
<evidence type="ECO:0000313" key="11">
    <source>
        <dbReference type="EMBL" id="SIS50037.1"/>
    </source>
</evidence>
<feature type="transmembrane region" description="Helical" evidence="9">
    <location>
        <begin position="175"/>
        <end position="199"/>
    </location>
</feature>
<proteinExistence type="inferred from homology"/>
<dbReference type="OrthoDB" id="369870at2"/>
<evidence type="ECO:0000256" key="3">
    <source>
        <dbReference type="ARBA" id="ARBA00022448"/>
    </source>
</evidence>
<evidence type="ECO:0000313" key="12">
    <source>
        <dbReference type="Proteomes" id="UP000186098"/>
    </source>
</evidence>
<keyword evidence="6 9" id="KW-1133">Transmembrane helix</keyword>
<dbReference type="RefSeq" id="WP_076362998.1">
    <property type="nucleotide sequence ID" value="NZ_FTOM01000001.1"/>
</dbReference>
<feature type="transmembrane region" description="Helical" evidence="9">
    <location>
        <begin position="269"/>
        <end position="289"/>
    </location>
</feature>
<keyword evidence="3" id="KW-0813">Transport</keyword>
<gene>
    <name evidence="11" type="ORF">SAMN05421795_101118</name>
</gene>
<reference evidence="12" key="1">
    <citation type="submission" date="2017-01" db="EMBL/GenBank/DDBJ databases">
        <authorList>
            <person name="Varghese N."/>
            <person name="Submissions S."/>
        </authorList>
    </citation>
    <scope>NUCLEOTIDE SEQUENCE [LARGE SCALE GENOMIC DNA]</scope>
    <source>
        <strain evidence="12">DSM 18714</strain>
    </source>
</reference>
<feature type="region of interest" description="Disordered" evidence="8">
    <location>
        <begin position="300"/>
        <end position="322"/>
    </location>
</feature>
<protein>
    <submittedName>
        <fullName evidence="11">Chloramphenicol-sensitive protein RarD</fullName>
    </submittedName>
</protein>
<evidence type="ECO:0000256" key="9">
    <source>
        <dbReference type="SAM" id="Phobius"/>
    </source>
</evidence>
<dbReference type="InterPro" id="IPR000620">
    <property type="entry name" value="EamA_dom"/>
</dbReference>